<dbReference type="EMBL" id="JAWDGP010003268">
    <property type="protein sequence ID" value="KAK3775831.1"/>
    <property type="molecule type" value="Genomic_DNA"/>
</dbReference>
<organism evidence="11 12">
    <name type="scientific">Elysia crispata</name>
    <name type="common">lettuce slug</name>
    <dbReference type="NCBI Taxonomy" id="231223"/>
    <lineage>
        <taxon>Eukaryota</taxon>
        <taxon>Metazoa</taxon>
        <taxon>Spiralia</taxon>
        <taxon>Lophotrochozoa</taxon>
        <taxon>Mollusca</taxon>
        <taxon>Gastropoda</taxon>
        <taxon>Heterobranchia</taxon>
        <taxon>Euthyneura</taxon>
        <taxon>Panpulmonata</taxon>
        <taxon>Sacoglossa</taxon>
        <taxon>Placobranchoidea</taxon>
        <taxon>Plakobranchidae</taxon>
        <taxon>Elysia</taxon>
    </lineage>
</organism>
<accession>A0AAE1DM58</accession>
<keyword evidence="7" id="KW-0539">Nucleus</keyword>
<dbReference type="GO" id="GO:0019185">
    <property type="term" value="C:snRNA-activating protein complex"/>
    <property type="evidence" value="ECO:0007669"/>
    <property type="project" value="TreeGrafter"/>
</dbReference>
<reference evidence="11" key="1">
    <citation type="journal article" date="2023" name="G3 (Bethesda)">
        <title>A reference genome for the long-term kleptoplast-retaining sea slug Elysia crispata morphotype clarki.</title>
        <authorList>
            <person name="Eastman K.E."/>
            <person name="Pendleton A.L."/>
            <person name="Shaikh M.A."/>
            <person name="Suttiyut T."/>
            <person name="Ogas R."/>
            <person name="Tomko P."/>
            <person name="Gavelis G."/>
            <person name="Widhalm J.R."/>
            <person name="Wisecaver J.H."/>
        </authorList>
    </citation>
    <scope>NUCLEOTIDE SEQUENCE</scope>
    <source>
        <strain evidence="11">ECLA1</strain>
    </source>
</reference>
<evidence type="ECO:0000256" key="4">
    <source>
        <dbReference type="ARBA" id="ARBA00023015"/>
    </source>
</evidence>
<comment type="similarity">
    <text evidence="2">Belongs to the SNAPC3/SRD2 family.</text>
</comment>
<dbReference type="GO" id="GO:0005634">
    <property type="term" value="C:nucleus"/>
    <property type="evidence" value="ECO:0007669"/>
    <property type="project" value="UniProtKB-SubCell"/>
</dbReference>
<evidence type="ECO:0000313" key="11">
    <source>
        <dbReference type="EMBL" id="KAK3775831.1"/>
    </source>
</evidence>
<comment type="function">
    <text evidence="8">Part of the SNAPc complex required for the transcription of both RNA polymerase II and III small-nuclear RNA genes. Binds to the proximal sequence element (PSE), a non-TATA-box basal promoter element common to these 2 types of genes. Recruits TBP and BRF2 to the U6 snRNA TATA box.</text>
</comment>
<dbReference type="PANTHER" id="PTHR13421:SF16">
    <property type="entry name" value="SNRNA-ACTIVATING PROTEIN COMPLEX SUBUNIT 3"/>
    <property type="match status" value="1"/>
</dbReference>
<protein>
    <recommendedName>
        <fullName evidence="3">snRNA-activating protein complex subunit 3</fullName>
    </recommendedName>
    <alternativeName>
        <fullName evidence="10">Small nuclear RNA-activating complex polypeptide 3</fullName>
    </alternativeName>
</protein>
<dbReference type="GO" id="GO:0001006">
    <property type="term" value="F:RNA polymerase III type 3 promoter sequence-specific DNA binding"/>
    <property type="evidence" value="ECO:0007669"/>
    <property type="project" value="TreeGrafter"/>
</dbReference>
<dbReference type="InterPro" id="IPR022042">
    <property type="entry name" value="snRNA-activating_su3"/>
</dbReference>
<evidence type="ECO:0000256" key="10">
    <source>
        <dbReference type="ARBA" id="ARBA00029606"/>
    </source>
</evidence>
<dbReference type="Proteomes" id="UP001283361">
    <property type="component" value="Unassembled WGS sequence"/>
</dbReference>
<evidence type="ECO:0000256" key="1">
    <source>
        <dbReference type="ARBA" id="ARBA00004123"/>
    </source>
</evidence>
<comment type="subcellular location">
    <subcellularLocation>
        <location evidence="1">Nucleus</location>
    </subcellularLocation>
</comment>
<dbReference type="GO" id="GO:0042796">
    <property type="term" value="P:snRNA transcription by RNA polymerase III"/>
    <property type="evidence" value="ECO:0007669"/>
    <property type="project" value="TreeGrafter"/>
</dbReference>
<sequence length="415" mass="47739">MPAPSGYGADGQHAWTGLLPAVMAPEIWVLNLELYKMERPKRRREESELVNPREFMSFWCLDAHEATRVKPSTSALIQRNIAAAMGVSNETISELEDVCGRKTLFTGQEPKKKASLYKMNEQPPQSELQCLKHQIESNKKREEKPSFHFLIKNQMKYTHTDVFMSIVPEGANSRQVDPQFQVPQPNVILTVEVNKCLLHGVYGQTAKERDIYLVLGSQALTELRDKIKCTSDRVIPGDYSNMSYIDPRTLQTTGEMFKSSFFFIENVFYNDMRLADNKDYSRPIITWAKDHMSETEFTTKEMSEQTFFDLNIRLGRHYLFTHQGNCEHSIVFTDLRLFNATDYQDVRLYPVVANARIRSRDVCQACCTFSAKWCVSNSPLIPCEPTLLCGKCYKSLLFKKDGTKTSDFKAYHYVS</sequence>
<evidence type="ECO:0000313" key="12">
    <source>
        <dbReference type="Proteomes" id="UP001283361"/>
    </source>
</evidence>
<evidence type="ECO:0000256" key="5">
    <source>
        <dbReference type="ARBA" id="ARBA00023125"/>
    </source>
</evidence>
<keyword evidence="5" id="KW-0238">DNA-binding</keyword>
<gene>
    <name evidence="11" type="ORF">RRG08_041544</name>
</gene>
<keyword evidence="6" id="KW-0804">Transcription</keyword>
<dbReference type="AlphaFoldDB" id="A0AAE1DM58"/>
<evidence type="ECO:0000256" key="9">
    <source>
        <dbReference type="ARBA" id="ARBA00025958"/>
    </source>
</evidence>
<keyword evidence="4" id="KW-0805">Transcription regulation</keyword>
<comment type="caution">
    <text evidence="11">The sequence shown here is derived from an EMBL/GenBank/DDBJ whole genome shotgun (WGS) entry which is preliminary data.</text>
</comment>
<evidence type="ECO:0000256" key="7">
    <source>
        <dbReference type="ARBA" id="ARBA00023242"/>
    </source>
</evidence>
<evidence type="ECO:0000256" key="6">
    <source>
        <dbReference type="ARBA" id="ARBA00023163"/>
    </source>
</evidence>
<dbReference type="PANTHER" id="PTHR13421">
    <property type="entry name" value="SNRNA-ACTIVATING PROTEIN COMPLEX SUBUNIT 3"/>
    <property type="match status" value="1"/>
</dbReference>
<dbReference type="GO" id="GO:0000978">
    <property type="term" value="F:RNA polymerase II cis-regulatory region sequence-specific DNA binding"/>
    <property type="evidence" value="ECO:0007669"/>
    <property type="project" value="TreeGrafter"/>
</dbReference>
<evidence type="ECO:0000256" key="3">
    <source>
        <dbReference type="ARBA" id="ARBA00013634"/>
    </source>
</evidence>
<proteinExistence type="inferred from homology"/>
<dbReference type="Pfam" id="PF12251">
    <property type="entry name" value="SNAPC3"/>
    <property type="match status" value="1"/>
</dbReference>
<evidence type="ECO:0000256" key="2">
    <source>
        <dbReference type="ARBA" id="ARBA00010410"/>
    </source>
</evidence>
<evidence type="ECO:0000256" key="8">
    <source>
        <dbReference type="ARBA" id="ARBA00025193"/>
    </source>
</evidence>
<dbReference type="GO" id="GO:0001046">
    <property type="term" value="F:core promoter sequence-specific DNA binding"/>
    <property type="evidence" value="ECO:0007669"/>
    <property type="project" value="TreeGrafter"/>
</dbReference>
<keyword evidence="12" id="KW-1185">Reference proteome</keyword>
<dbReference type="GO" id="GO:0003681">
    <property type="term" value="F:bent DNA binding"/>
    <property type="evidence" value="ECO:0007669"/>
    <property type="project" value="TreeGrafter"/>
</dbReference>
<comment type="subunit">
    <text evidence="9">Part of the SNAPc complex composed of 5 subunits: SNAPC1, SNAPC2, SNAPC3, SNAPC4 and SNAPC5. SNAPC3 interacts with SNAPC1.</text>
</comment>
<name>A0AAE1DM58_9GAST</name>
<dbReference type="GO" id="GO:0042795">
    <property type="term" value="P:snRNA transcription by RNA polymerase II"/>
    <property type="evidence" value="ECO:0007669"/>
    <property type="project" value="TreeGrafter"/>
</dbReference>